<dbReference type="RefSeq" id="WP_210657387.1">
    <property type="nucleotide sequence ID" value="NZ_JAGKQQ010000001.1"/>
</dbReference>
<evidence type="ECO:0000313" key="2">
    <source>
        <dbReference type="Proteomes" id="UP000676565"/>
    </source>
</evidence>
<keyword evidence="2" id="KW-1185">Reference proteome</keyword>
<comment type="caution">
    <text evidence="1">The sequence shown here is derived from an EMBL/GenBank/DDBJ whole genome shotgun (WGS) entry which is preliminary data.</text>
</comment>
<dbReference type="Proteomes" id="UP000676565">
    <property type="component" value="Unassembled WGS sequence"/>
</dbReference>
<gene>
    <name evidence="1" type="ORF">J8F10_21800</name>
</gene>
<name>A0ABS5BWW6_9BACT</name>
<evidence type="ECO:0008006" key="3">
    <source>
        <dbReference type="Google" id="ProtNLM"/>
    </source>
</evidence>
<reference evidence="1 2" key="1">
    <citation type="submission" date="2021-04" db="EMBL/GenBank/DDBJ databases">
        <authorList>
            <person name="Ivanova A."/>
        </authorList>
    </citation>
    <scope>NUCLEOTIDE SEQUENCE [LARGE SCALE GENOMIC DNA]</scope>
    <source>
        <strain evidence="1 2">G18</strain>
    </source>
</reference>
<evidence type="ECO:0000313" key="1">
    <source>
        <dbReference type="EMBL" id="MBP3957897.1"/>
    </source>
</evidence>
<organism evidence="1 2">
    <name type="scientific">Gemmata palustris</name>
    <dbReference type="NCBI Taxonomy" id="2822762"/>
    <lineage>
        <taxon>Bacteria</taxon>
        <taxon>Pseudomonadati</taxon>
        <taxon>Planctomycetota</taxon>
        <taxon>Planctomycetia</taxon>
        <taxon>Gemmatales</taxon>
        <taxon>Gemmataceae</taxon>
        <taxon>Gemmata</taxon>
    </lineage>
</organism>
<sequence length="74" mass="8086">MSAVIEAPRTLVETVAAMRFPNKTDARLQSLMDRNTNGQITPGEREELEALAELSESIALVRAQALKLLGRPPV</sequence>
<accession>A0ABS5BWW6</accession>
<proteinExistence type="predicted"/>
<protein>
    <recommendedName>
        <fullName evidence="3">DUF3072 domain-containing protein</fullName>
    </recommendedName>
</protein>
<dbReference type="EMBL" id="JAGKQQ010000001">
    <property type="protein sequence ID" value="MBP3957897.1"/>
    <property type="molecule type" value="Genomic_DNA"/>
</dbReference>